<dbReference type="eggNOG" id="KOG0744">
    <property type="taxonomic scope" value="Eukaryota"/>
</dbReference>
<organism evidence="7 8">
    <name type="scientific">Ostreococcus lucimarinus (strain CCE9901)</name>
    <dbReference type="NCBI Taxonomy" id="436017"/>
    <lineage>
        <taxon>Eukaryota</taxon>
        <taxon>Viridiplantae</taxon>
        <taxon>Chlorophyta</taxon>
        <taxon>Mamiellophyceae</taxon>
        <taxon>Mamiellales</taxon>
        <taxon>Bathycoccaceae</taxon>
        <taxon>Ostreococcus</taxon>
    </lineage>
</organism>
<dbReference type="SUPFAM" id="SSF52540">
    <property type="entry name" value="P-loop containing nucleoside triphosphate hydrolases"/>
    <property type="match status" value="1"/>
</dbReference>
<dbReference type="SMART" id="SM00382">
    <property type="entry name" value="AAA"/>
    <property type="match status" value="1"/>
</dbReference>
<dbReference type="GO" id="GO:0016887">
    <property type="term" value="F:ATP hydrolysis activity"/>
    <property type="evidence" value="ECO:0007669"/>
    <property type="project" value="InterPro"/>
</dbReference>
<evidence type="ECO:0000313" key="8">
    <source>
        <dbReference type="Proteomes" id="UP000001568"/>
    </source>
</evidence>
<dbReference type="STRING" id="436017.A4RXH8"/>
<dbReference type="GO" id="GO:0005634">
    <property type="term" value="C:nucleus"/>
    <property type="evidence" value="ECO:0007669"/>
    <property type="project" value="TreeGrafter"/>
</dbReference>
<dbReference type="OMA" id="NVCDSVQ"/>
<evidence type="ECO:0000256" key="2">
    <source>
        <dbReference type="ARBA" id="ARBA00022364"/>
    </source>
</evidence>
<dbReference type="RefSeq" id="XP_001418001.1">
    <property type="nucleotide sequence ID" value="XM_001417964.1"/>
</dbReference>
<name>A4RXH8_OSTLU</name>
<sequence length="304" mass="33321">LLAWQCALTTRAYGLCEDGPGEEIGEGDEIATYTEWSLPCVDFEGAWESLIFDDDEVKTRLLRYATAALLFGERGVDAQLISWNRVVLLHGPPGTGKTTMCKALAQRLSIRFNHIYSSSVLVEVNAHSLFSRWFSESGKLVSKLFGKIQELLEDEDSLVFVLVDEVESLAAARKSAANGSEPSDAIRVVNALLTQLDALKSRPNAIVLTTSNITEAIDLAFVDRADIKCYIGPPGMRARYEILRSCVLELIRRDLVQGAEPMEFDDGVAKGCPVSLTLREAAEACDGLSGRALRKLPFLAYSTV</sequence>
<dbReference type="GO" id="GO:0007131">
    <property type="term" value="P:reciprocal meiotic recombination"/>
    <property type="evidence" value="ECO:0007669"/>
    <property type="project" value="TreeGrafter"/>
</dbReference>
<dbReference type="GeneID" id="5001827"/>
<dbReference type="OrthoDB" id="10042665at2759"/>
<dbReference type="GO" id="GO:0051598">
    <property type="term" value="P:meiotic recombination checkpoint signaling"/>
    <property type="evidence" value="ECO:0007669"/>
    <property type="project" value="TreeGrafter"/>
</dbReference>
<dbReference type="Gene3D" id="3.40.50.300">
    <property type="entry name" value="P-loop containing nucleotide triphosphate hydrolases"/>
    <property type="match status" value="1"/>
</dbReference>
<proteinExistence type="inferred from homology"/>
<keyword evidence="8" id="KW-1185">Reference proteome</keyword>
<dbReference type="CDD" id="cd19508">
    <property type="entry name" value="RecA-like_Pch2-like"/>
    <property type="match status" value="1"/>
</dbReference>
<gene>
    <name evidence="7" type="ORF">OSTLU_3211</name>
</gene>
<dbReference type="EMBL" id="CP000585">
    <property type="protein sequence ID" value="ABO96294.1"/>
    <property type="molecule type" value="Genomic_DNA"/>
</dbReference>
<dbReference type="GO" id="GO:0005524">
    <property type="term" value="F:ATP binding"/>
    <property type="evidence" value="ECO:0007669"/>
    <property type="project" value="UniProtKB-KW"/>
</dbReference>
<evidence type="ECO:0000256" key="4">
    <source>
        <dbReference type="ARBA" id="ARBA00022840"/>
    </source>
</evidence>
<dbReference type="GO" id="GO:0005694">
    <property type="term" value="C:chromosome"/>
    <property type="evidence" value="ECO:0007669"/>
    <property type="project" value="TreeGrafter"/>
</dbReference>
<protein>
    <recommendedName>
        <fullName evidence="2">Pachytene checkpoint protein 2 homolog</fullName>
    </recommendedName>
</protein>
<evidence type="ECO:0000313" key="7">
    <source>
        <dbReference type="EMBL" id="ABO96294.1"/>
    </source>
</evidence>
<dbReference type="InterPro" id="IPR003959">
    <property type="entry name" value="ATPase_AAA_core"/>
</dbReference>
<dbReference type="PANTHER" id="PTHR45991:SF1">
    <property type="entry name" value="PACHYTENE CHECKPOINT PROTEIN 2 HOMOLOG"/>
    <property type="match status" value="1"/>
</dbReference>
<dbReference type="AlphaFoldDB" id="A4RXH8"/>
<evidence type="ECO:0000256" key="1">
    <source>
        <dbReference type="ARBA" id="ARBA00007271"/>
    </source>
</evidence>
<dbReference type="Pfam" id="PF23242">
    <property type="entry name" value="AAA_lid_TRIP13_C"/>
    <property type="match status" value="1"/>
</dbReference>
<accession>A4RXH8</accession>
<dbReference type="InterPro" id="IPR027417">
    <property type="entry name" value="P-loop_NTPase"/>
</dbReference>
<dbReference type="KEGG" id="olu:OSTLU_3211"/>
<dbReference type="FunFam" id="3.40.50.300:FF:000680">
    <property type="entry name" value="pachytene checkpoint protein 2 homolog"/>
    <property type="match status" value="1"/>
</dbReference>
<dbReference type="InterPro" id="IPR003593">
    <property type="entry name" value="AAA+_ATPase"/>
</dbReference>
<feature type="domain" description="AAA+ ATPase" evidence="6">
    <location>
        <begin position="83"/>
        <end position="235"/>
    </location>
</feature>
<evidence type="ECO:0000256" key="5">
    <source>
        <dbReference type="ARBA" id="ARBA00023254"/>
    </source>
</evidence>
<comment type="similarity">
    <text evidence="1">Belongs to the AAA ATPase family. PCH2 subfamily.</text>
</comment>
<feature type="non-terminal residue" evidence="7">
    <location>
        <position position="1"/>
    </location>
</feature>
<dbReference type="PANTHER" id="PTHR45991">
    <property type="entry name" value="PACHYTENE CHECKPOINT PROTEIN 2"/>
    <property type="match status" value="1"/>
</dbReference>
<dbReference type="InterPro" id="IPR058249">
    <property type="entry name" value="Pch2_C"/>
</dbReference>
<dbReference type="InterPro" id="IPR044539">
    <property type="entry name" value="Pch2-like"/>
</dbReference>
<keyword evidence="4" id="KW-0067">ATP-binding</keyword>
<dbReference type="Proteomes" id="UP000001568">
    <property type="component" value="Chromosome 5"/>
</dbReference>
<keyword evidence="5" id="KW-0469">Meiosis</keyword>
<feature type="non-terminal residue" evidence="7">
    <location>
        <position position="304"/>
    </location>
</feature>
<keyword evidence="3" id="KW-0547">Nucleotide-binding</keyword>
<reference evidence="7 8" key="1">
    <citation type="journal article" date="2007" name="Proc. Natl. Acad. Sci. U.S.A.">
        <title>The tiny eukaryote Ostreococcus provides genomic insights into the paradox of plankton speciation.</title>
        <authorList>
            <person name="Palenik B."/>
            <person name="Grimwood J."/>
            <person name="Aerts A."/>
            <person name="Rouze P."/>
            <person name="Salamov A."/>
            <person name="Putnam N."/>
            <person name="Dupont C."/>
            <person name="Jorgensen R."/>
            <person name="Derelle E."/>
            <person name="Rombauts S."/>
            <person name="Zhou K."/>
            <person name="Otillar R."/>
            <person name="Merchant S.S."/>
            <person name="Podell S."/>
            <person name="Gaasterland T."/>
            <person name="Napoli C."/>
            <person name="Gendler K."/>
            <person name="Manuell A."/>
            <person name="Tai V."/>
            <person name="Vallon O."/>
            <person name="Piganeau G."/>
            <person name="Jancek S."/>
            <person name="Heijde M."/>
            <person name="Jabbari K."/>
            <person name="Bowler C."/>
            <person name="Lohr M."/>
            <person name="Robbens S."/>
            <person name="Werner G."/>
            <person name="Dubchak I."/>
            <person name="Pazour G.J."/>
            <person name="Ren Q."/>
            <person name="Paulsen I."/>
            <person name="Delwiche C."/>
            <person name="Schmutz J."/>
            <person name="Rokhsar D."/>
            <person name="Van de Peer Y."/>
            <person name="Moreau H."/>
            <person name="Grigoriev I.V."/>
        </authorList>
    </citation>
    <scope>NUCLEOTIDE SEQUENCE [LARGE SCALE GENOMIC DNA]</scope>
    <source>
        <strain evidence="7 8">CCE9901</strain>
    </source>
</reference>
<evidence type="ECO:0000259" key="6">
    <source>
        <dbReference type="SMART" id="SM00382"/>
    </source>
</evidence>
<dbReference type="Pfam" id="PF00004">
    <property type="entry name" value="AAA"/>
    <property type="match status" value="1"/>
</dbReference>
<dbReference type="HOGENOM" id="CLU_028208_2_0_1"/>
<evidence type="ECO:0000256" key="3">
    <source>
        <dbReference type="ARBA" id="ARBA00022741"/>
    </source>
</evidence>